<dbReference type="RefSeq" id="WP_162443402.1">
    <property type="nucleotide sequence ID" value="NZ_CP048222.1"/>
</dbReference>
<dbReference type="Pfam" id="PF13474">
    <property type="entry name" value="SnoaL_3"/>
    <property type="match status" value="1"/>
</dbReference>
<keyword evidence="3" id="KW-1185">Reference proteome</keyword>
<dbReference type="SUPFAM" id="SSF54427">
    <property type="entry name" value="NTF2-like"/>
    <property type="match status" value="1"/>
</dbReference>
<feature type="domain" description="SnoaL-like" evidence="1">
    <location>
        <begin position="43"/>
        <end position="155"/>
    </location>
</feature>
<protein>
    <submittedName>
        <fullName evidence="2">Nuclear transport factor 2 family protein</fullName>
    </submittedName>
</protein>
<dbReference type="AlphaFoldDB" id="A0A6C0GI23"/>
<dbReference type="InterPro" id="IPR032710">
    <property type="entry name" value="NTF2-like_dom_sf"/>
</dbReference>
<dbReference type="PROSITE" id="PS51257">
    <property type="entry name" value="PROKAR_LIPOPROTEIN"/>
    <property type="match status" value="1"/>
</dbReference>
<gene>
    <name evidence="2" type="ORF">GXP67_12355</name>
</gene>
<dbReference type="Gene3D" id="3.10.450.50">
    <property type="match status" value="1"/>
</dbReference>
<sequence length="179" mass="20629">MRYFNILIVFLILVGCHQPSEQVSSKEIEQIKSDIIKRSEKHAADLENMDYQSVMAFYAKDLIVFGDGYYWGDYLTMDGIWKNILGEGGWKKMVKWDLQNHKIHVHSANAASYLVEFDHAHLVENGDTVRSSGCFTYGMQKVDGEWKAVTAHVSHIAFRTDDEKWWSKYSPSKTTNIAE</sequence>
<dbReference type="EMBL" id="CP048222">
    <property type="protein sequence ID" value="QHT67370.1"/>
    <property type="molecule type" value="Genomic_DNA"/>
</dbReference>
<dbReference type="Proteomes" id="UP000480178">
    <property type="component" value="Chromosome"/>
</dbReference>
<proteinExistence type="predicted"/>
<evidence type="ECO:0000259" key="1">
    <source>
        <dbReference type="Pfam" id="PF13474"/>
    </source>
</evidence>
<reference evidence="2 3" key="1">
    <citation type="submission" date="2020-01" db="EMBL/GenBank/DDBJ databases">
        <authorList>
            <person name="Kim M.K."/>
        </authorList>
    </citation>
    <scope>NUCLEOTIDE SEQUENCE [LARGE SCALE GENOMIC DNA]</scope>
    <source>
        <strain evidence="2 3">172606-1</strain>
    </source>
</reference>
<accession>A0A6C0GI23</accession>
<dbReference type="KEGG" id="rhoz:GXP67_12355"/>
<evidence type="ECO:0000313" key="3">
    <source>
        <dbReference type="Proteomes" id="UP000480178"/>
    </source>
</evidence>
<name>A0A6C0GI23_9BACT</name>
<dbReference type="InterPro" id="IPR037401">
    <property type="entry name" value="SnoaL-like"/>
</dbReference>
<organism evidence="2 3">
    <name type="scientific">Rhodocytophaga rosea</name>
    <dbReference type="NCBI Taxonomy" id="2704465"/>
    <lineage>
        <taxon>Bacteria</taxon>
        <taxon>Pseudomonadati</taxon>
        <taxon>Bacteroidota</taxon>
        <taxon>Cytophagia</taxon>
        <taxon>Cytophagales</taxon>
        <taxon>Rhodocytophagaceae</taxon>
        <taxon>Rhodocytophaga</taxon>
    </lineage>
</organism>
<evidence type="ECO:0000313" key="2">
    <source>
        <dbReference type="EMBL" id="QHT67370.1"/>
    </source>
</evidence>